<protein>
    <submittedName>
        <fullName evidence="1">Uncharacterized protein</fullName>
    </submittedName>
</protein>
<comment type="caution">
    <text evidence="1">The sequence shown here is derived from an EMBL/GenBank/DDBJ whole genome shotgun (WGS) entry which is preliminary data.</text>
</comment>
<evidence type="ECO:0000313" key="1">
    <source>
        <dbReference type="EMBL" id="KAJ7540643.1"/>
    </source>
</evidence>
<reference evidence="2" key="1">
    <citation type="journal article" date="2024" name="Proc. Natl. Acad. Sci. U.S.A.">
        <title>Extraordinary preservation of gene collinearity over three hundred million years revealed in homosporous lycophytes.</title>
        <authorList>
            <person name="Li C."/>
            <person name="Wickell D."/>
            <person name="Kuo L.Y."/>
            <person name="Chen X."/>
            <person name="Nie B."/>
            <person name="Liao X."/>
            <person name="Peng D."/>
            <person name="Ji J."/>
            <person name="Jenkins J."/>
            <person name="Williams M."/>
            <person name="Shu S."/>
            <person name="Plott C."/>
            <person name="Barry K."/>
            <person name="Rajasekar S."/>
            <person name="Grimwood J."/>
            <person name="Han X."/>
            <person name="Sun S."/>
            <person name="Hou Z."/>
            <person name="He W."/>
            <person name="Dai G."/>
            <person name="Sun C."/>
            <person name="Schmutz J."/>
            <person name="Leebens-Mack J.H."/>
            <person name="Li F.W."/>
            <person name="Wang L."/>
        </authorList>
    </citation>
    <scope>NUCLEOTIDE SEQUENCE [LARGE SCALE GENOMIC DNA]</scope>
    <source>
        <strain evidence="2">cv. PW_Plant_1</strain>
    </source>
</reference>
<evidence type="ECO:0000313" key="2">
    <source>
        <dbReference type="Proteomes" id="UP001162992"/>
    </source>
</evidence>
<organism evidence="1 2">
    <name type="scientific">Diphasiastrum complanatum</name>
    <name type="common">Issler's clubmoss</name>
    <name type="synonym">Lycopodium complanatum</name>
    <dbReference type="NCBI Taxonomy" id="34168"/>
    <lineage>
        <taxon>Eukaryota</taxon>
        <taxon>Viridiplantae</taxon>
        <taxon>Streptophyta</taxon>
        <taxon>Embryophyta</taxon>
        <taxon>Tracheophyta</taxon>
        <taxon>Lycopodiopsida</taxon>
        <taxon>Lycopodiales</taxon>
        <taxon>Lycopodiaceae</taxon>
        <taxon>Lycopodioideae</taxon>
        <taxon>Diphasiastrum</taxon>
    </lineage>
</organism>
<keyword evidence="2" id="KW-1185">Reference proteome</keyword>
<accession>A0ACC2CF57</accession>
<name>A0ACC2CF57_DIPCM</name>
<sequence>MSSRIWLLQFCLLQFYVSLLHAIPPPPVQCYGNGCTVDNYQGLWMDHIPCKAANVVYPTTEEELVKAMAEAVKCKQKMKVVSKWSHTLSKFVCPGGDDGLLISTRDYSTAMSVNQSAMTITANAGVQLRTLIDYAADFGLALPYTTYWDGVSVTGVVSTGAHGSGLWNKGSALHEYITAMRLAVPSTEEEGYVRIVSLTDVDEDLDAARVSLGVLGVILQVTFALHPMFKRSVSLEARADNLLEEDVLSFAQAHDFGDITWYPSIRKALYRLDDLVSVDSPGDGINKYQGFQGIPVAQIEQARRGEEFLEKTRNAATACKISEMLLNKRVSDGNGFLNDGSSFTGFPVVGFNHLMQASGGCQDSYSYSTKQHILTPTGVQSQSSCASQKDGIDEVLPDSAFCYWDPRINSSIFYQTAIAVSLSNISELILDIKKIRDIDPNGLCGLGLYGGIMLRYMKKSRAFLGINEDVVDIDFTYFRSRDANSPRLNGDVMEEIEQMLMQKYDGHPHWAKNRDSVFYDGVAARRCNNLEKFLQVKRRFDPDELFSSEWSDVVLGLNKFEGDLRSDFKFGNKCALGGLCICFEDRHCDPDRGYFCRPGKIYKDARVCRFEESSSVASW</sequence>
<dbReference type="Proteomes" id="UP001162992">
    <property type="component" value="Chromosome 10"/>
</dbReference>
<gene>
    <name evidence="1" type="ORF">O6H91_10G024200</name>
</gene>
<dbReference type="EMBL" id="CM055101">
    <property type="protein sequence ID" value="KAJ7540643.1"/>
    <property type="molecule type" value="Genomic_DNA"/>
</dbReference>
<proteinExistence type="predicted"/>